<sequence>MEKYIKGRVWRFSENVDTDQIIPAIYLVTGDKQELAKHAFENVRPDFAKEVSDGDIIVAGPNFGSGSSREHAPRALLGAGIRCVIAPSFARIFYRNSINIGLPLVECDVDAAEGDVLAIDFEDGKIVNTNTSAGYTFPSLPDFLVDLLDVGLIENTKRKLKRTG</sequence>
<keyword evidence="3" id="KW-0100">Branched-chain amino acid biosynthesis</keyword>
<dbReference type="Pfam" id="PF00694">
    <property type="entry name" value="Aconitase_C"/>
    <property type="match status" value="1"/>
</dbReference>
<dbReference type="InterPro" id="IPR033940">
    <property type="entry name" value="IPMI_Swivel"/>
</dbReference>
<feature type="domain" description="Aconitase A/isopropylmalate dehydratase small subunit swivel" evidence="4">
    <location>
        <begin position="56"/>
        <end position="102"/>
    </location>
</feature>
<dbReference type="PANTHER" id="PTHR43345:SF2">
    <property type="entry name" value="3-ISOPROPYLMALATE DEHYDRATASE SMALL SUBUNIT 1"/>
    <property type="match status" value="1"/>
</dbReference>
<name>A0A7H1KP68_9EURY</name>
<dbReference type="InterPro" id="IPR000573">
    <property type="entry name" value="AconitaseA/IPMdHydase_ssu_swvl"/>
</dbReference>
<dbReference type="InterPro" id="IPR015928">
    <property type="entry name" value="Aconitase/3IPM_dehydase_swvl"/>
</dbReference>
<dbReference type="GO" id="GO:0009098">
    <property type="term" value="P:L-leucine biosynthetic process"/>
    <property type="evidence" value="ECO:0007669"/>
    <property type="project" value="UniProtKB-UniRule"/>
</dbReference>
<organism evidence="5">
    <name type="scientific">uncultured Methanosarcinales archaeon</name>
    <dbReference type="NCBI Taxonomy" id="183757"/>
    <lineage>
        <taxon>Archaea</taxon>
        <taxon>Methanobacteriati</taxon>
        <taxon>Methanobacteriota</taxon>
        <taxon>Stenosarchaea group</taxon>
        <taxon>Methanomicrobia</taxon>
        <taxon>Methanosarcinales</taxon>
        <taxon>environmental samples</taxon>
    </lineage>
</organism>
<keyword evidence="3" id="KW-0432">Leucine biosynthesis</keyword>
<comment type="function">
    <text evidence="3">Catalyzes the isomerization between 2-isopropylmalate and 3-isopropylmalate, via the formation of 2-isopropylmaleate.</text>
</comment>
<evidence type="ECO:0000256" key="2">
    <source>
        <dbReference type="ARBA" id="ARBA00023239"/>
    </source>
</evidence>
<protein>
    <recommendedName>
        <fullName evidence="3">3-isopropylmalate dehydratase small subunit</fullName>
        <ecNumber evidence="3">4.2.1.33</ecNumber>
    </recommendedName>
    <alternativeName>
        <fullName evidence="3">Alpha-IPM isomerase</fullName>
        <shortName evidence="3">IPMI</shortName>
    </alternativeName>
    <alternativeName>
        <fullName evidence="3">Isopropylmalate isomerase</fullName>
    </alternativeName>
</protein>
<keyword evidence="2 3" id="KW-0456">Lyase</keyword>
<dbReference type="InterPro" id="IPR050075">
    <property type="entry name" value="LeuD"/>
</dbReference>
<keyword evidence="3" id="KW-0028">Amino-acid biosynthesis</keyword>
<dbReference type="GO" id="GO:0016853">
    <property type="term" value="F:isomerase activity"/>
    <property type="evidence" value="ECO:0007669"/>
    <property type="project" value="UniProtKB-KW"/>
</dbReference>
<comment type="pathway">
    <text evidence="3">Amino-acid biosynthesis; L-leucine biosynthesis; L-leucine from 3-methyl-2-oxobutanoate: step 2/4.</text>
</comment>
<accession>A0A7H1KP68</accession>
<comment type="similarity">
    <text evidence="1 3">Belongs to the LeuD family. LeuD type 2 subfamily.</text>
</comment>
<dbReference type="AlphaFoldDB" id="A0A7H1KP68"/>
<dbReference type="GO" id="GO:0003861">
    <property type="term" value="F:3-isopropylmalate dehydratase activity"/>
    <property type="evidence" value="ECO:0007669"/>
    <property type="project" value="UniProtKB-UniRule"/>
</dbReference>
<dbReference type="SUPFAM" id="SSF52016">
    <property type="entry name" value="LeuD/IlvD-like"/>
    <property type="match status" value="1"/>
</dbReference>
<dbReference type="CDD" id="cd01577">
    <property type="entry name" value="IPMI_Swivel"/>
    <property type="match status" value="1"/>
</dbReference>
<evidence type="ECO:0000313" key="5">
    <source>
        <dbReference type="EMBL" id="QNT35732.1"/>
    </source>
</evidence>
<dbReference type="PANTHER" id="PTHR43345">
    <property type="entry name" value="3-ISOPROPYLMALATE DEHYDRATASE SMALL SUBUNIT 2-RELATED-RELATED"/>
    <property type="match status" value="1"/>
</dbReference>
<dbReference type="Gene3D" id="3.20.19.10">
    <property type="entry name" value="Aconitase, domain 4"/>
    <property type="match status" value="1"/>
</dbReference>
<keyword evidence="5" id="KW-0413">Isomerase</keyword>
<reference evidence="5" key="1">
    <citation type="submission" date="2020-07" db="EMBL/GenBank/DDBJ databases">
        <title>Unique genomic features of the anaerobic methanotrophic archaea.</title>
        <authorList>
            <person name="Chadwick G.L."/>
            <person name="Skennerton C.T."/>
            <person name="Laso-Perez R."/>
            <person name="Leu A.O."/>
            <person name="Speth D.R."/>
            <person name="Yu H."/>
            <person name="Morgan-Lang C."/>
            <person name="Hatzenpichler R."/>
            <person name="Goudeau D."/>
            <person name="Malmstrom R."/>
            <person name="Brazelton W.J."/>
            <person name="Woyke T."/>
            <person name="Hallam S.J."/>
            <person name="Tyson G.W."/>
            <person name="Wegener G."/>
            <person name="Boetius A."/>
            <person name="Orphan V."/>
        </authorList>
    </citation>
    <scope>NUCLEOTIDE SEQUENCE</scope>
</reference>
<gene>
    <name evidence="3 5" type="primary">leuD</name>
    <name evidence="5" type="ORF">BODMHOLK_00023</name>
</gene>
<comment type="subunit">
    <text evidence="3">Heterodimer of LeuC and LeuD.</text>
</comment>
<dbReference type="InterPro" id="IPR011827">
    <property type="entry name" value="LeuD_type2/HacB/DmdB"/>
</dbReference>
<dbReference type="UniPathway" id="UPA00048">
    <property type="reaction ID" value="UER00071"/>
</dbReference>
<proteinExistence type="inferred from homology"/>
<dbReference type="NCBIfam" id="TIGR02087">
    <property type="entry name" value="LEUD_arch"/>
    <property type="match status" value="1"/>
</dbReference>
<evidence type="ECO:0000256" key="3">
    <source>
        <dbReference type="HAMAP-Rule" id="MF_01032"/>
    </source>
</evidence>
<comment type="caution">
    <text evidence="3">Lacks conserved residue(s) required for the propagation of feature annotation.</text>
</comment>
<dbReference type="EC" id="4.2.1.33" evidence="3"/>
<evidence type="ECO:0000259" key="4">
    <source>
        <dbReference type="Pfam" id="PF00694"/>
    </source>
</evidence>
<comment type="catalytic activity">
    <reaction evidence="3">
        <text>(2R,3S)-3-isopropylmalate = (2S)-2-isopropylmalate</text>
        <dbReference type="Rhea" id="RHEA:32287"/>
        <dbReference type="ChEBI" id="CHEBI:1178"/>
        <dbReference type="ChEBI" id="CHEBI:35121"/>
        <dbReference type="EC" id="4.2.1.33"/>
    </reaction>
</comment>
<dbReference type="EMBL" id="MT776530">
    <property type="protein sequence ID" value="QNT35732.1"/>
    <property type="molecule type" value="Genomic_DNA"/>
</dbReference>
<evidence type="ECO:0000256" key="1">
    <source>
        <dbReference type="ARBA" id="ARBA00009869"/>
    </source>
</evidence>
<dbReference type="HAMAP" id="MF_01032">
    <property type="entry name" value="LeuD_type2"/>
    <property type="match status" value="1"/>
</dbReference>